<gene>
    <name evidence="1" type="ORF">LCGC14_2870710</name>
</gene>
<evidence type="ECO:0000313" key="1">
    <source>
        <dbReference type="EMBL" id="KKK75737.1"/>
    </source>
</evidence>
<proteinExistence type="predicted"/>
<comment type="caution">
    <text evidence="1">The sequence shown here is derived from an EMBL/GenBank/DDBJ whole genome shotgun (WGS) entry which is preliminary data.</text>
</comment>
<sequence length="30" mass="3482">FDTLISIQNSVSEIKGELKHLNGRAKRDRR</sequence>
<feature type="non-terminal residue" evidence="1">
    <location>
        <position position="1"/>
    </location>
</feature>
<protein>
    <submittedName>
        <fullName evidence="1">Uncharacterized protein</fullName>
    </submittedName>
</protein>
<name>A0A0F8Y2V1_9ZZZZ</name>
<accession>A0A0F8Y2V1</accession>
<dbReference type="AlphaFoldDB" id="A0A0F8Y2V1"/>
<organism evidence="1">
    <name type="scientific">marine sediment metagenome</name>
    <dbReference type="NCBI Taxonomy" id="412755"/>
    <lineage>
        <taxon>unclassified sequences</taxon>
        <taxon>metagenomes</taxon>
        <taxon>ecological metagenomes</taxon>
    </lineage>
</organism>
<dbReference type="EMBL" id="LAZR01055724">
    <property type="protein sequence ID" value="KKK75737.1"/>
    <property type="molecule type" value="Genomic_DNA"/>
</dbReference>
<reference evidence="1" key="1">
    <citation type="journal article" date="2015" name="Nature">
        <title>Complex archaea that bridge the gap between prokaryotes and eukaryotes.</title>
        <authorList>
            <person name="Spang A."/>
            <person name="Saw J.H."/>
            <person name="Jorgensen S.L."/>
            <person name="Zaremba-Niedzwiedzka K."/>
            <person name="Martijn J."/>
            <person name="Lind A.E."/>
            <person name="van Eijk R."/>
            <person name="Schleper C."/>
            <person name="Guy L."/>
            <person name="Ettema T.J."/>
        </authorList>
    </citation>
    <scope>NUCLEOTIDE SEQUENCE</scope>
</reference>